<dbReference type="PANTHER" id="PTHR34066">
    <property type="entry name" value="GROWTH FACTOR 2"/>
    <property type="match status" value="1"/>
</dbReference>
<evidence type="ECO:0000256" key="1">
    <source>
        <dbReference type="SAM" id="MobiDB-lite"/>
    </source>
</evidence>
<feature type="compositionally biased region" description="Basic and acidic residues" evidence="1">
    <location>
        <begin position="19"/>
        <end position="32"/>
    </location>
</feature>
<sequence length="207" mass="22713">MPASEIDDIFASKGKGKGKAKDEPVEVVVVKDKLKKKKKRKADVLDDDAKPTPSSSKAVAVTVFKEPTASDASSAKRQKTGKAAESSSAKPAKAKKSVKEDEDRFKDSRGTGPRKRTEEGWAVYKEDELGIQDEGGDTPLCPFDCDCCKSTPCTHSYCSRRPRFLTLHVTPPCTTIFPTLWAGIRDFQATQAHDTFPDPFSWSVEVN</sequence>
<dbReference type="InterPro" id="IPR013885">
    <property type="entry name" value="DUF1764_euk"/>
</dbReference>
<dbReference type="AlphaFoldDB" id="A0A165I3J4"/>
<feature type="compositionally biased region" description="Basic and acidic residues" evidence="1">
    <location>
        <begin position="97"/>
        <end position="118"/>
    </location>
</feature>
<dbReference type="Pfam" id="PF08576">
    <property type="entry name" value="DUF1764"/>
    <property type="match status" value="1"/>
</dbReference>
<organism evidence="2 3">
    <name type="scientific">Exidia glandulosa HHB12029</name>
    <dbReference type="NCBI Taxonomy" id="1314781"/>
    <lineage>
        <taxon>Eukaryota</taxon>
        <taxon>Fungi</taxon>
        <taxon>Dikarya</taxon>
        <taxon>Basidiomycota</taxon>
        <taxon>Agaricomycotina</taxon>
        <taxon>Agaricomycetes</taxon>
        <taxon>Auriculariales</taxon>
        <taxon>Exidiaceae</taxon>
        <taxon>Exidia</taxon>
    </lineage>
</organism>
<protein>
    <submittedName>
        <fullName evidence="2">DUF1764-domain-containing protein</fullName>
    </submittedName>
</protein>
<dbReference type="EMBL" id="KV426000">
    <property type="protein sequence ID" value="KZV92844.1"/>
    <property type="molecule type" value="Genomic_DNA"/>
</dbReference>
<evidence type="ECO:0000313" key="3">
    <source>
        <dbReference type="Proteomes" id="UP000077266"/>
    </source>
</evidence>
<proteinExistence type="predicted"/>
<accession>A0A165I3J4</accession>
<evidence type="ECO:0000313" key="2">
    <source>
        <dbReference type="EMBL" id="KZV92844.1"/>
    </source>
</evidence>
<feature type="region of interest" description="Disordered" evidence="1">
    <location>
        <begin position="1"/>
        <end position="118"/>
    </location>
</feature>
<name>A0A165I3J4_EXIGL</name>
<dbReference type="InParanoid" id="A0A165I3J4"/>
<dbReference type="Proteomes" id="UP000077266">
    <property type="component" value="Unassembled WGS sequence"/>
</dbReference>
<reference evidence="2 3" key="1">
    <citation type="journal article" date="2016" name="Mol. Biol. Evol.">
        <title>Comparative Genomics of Early-Diverging Mushroom-Forming Fungi Provides Insights into the Origins of Lignocellulose Decay Capabilities.</title>
        <authorList>
            <person name="Nagy L.G."/>
            <person name="Riley R."/>
            <person name="Tritt A."/>
            <person name="Adam C."/>
            <person name="Daum C."/>
            <person name="Floudas D."/>
            <person name="Sun H."/>
            <person name="Yadav J.S."/>
            <person name="Pangilinan J."/>
            <person name="Larsson K.H."/>
            <person name="Matsuura K."/>
            <person name="Barry K."/>
            <person name="Labutti K."/>
            <person name="Kuo R."/>
            <person name="Ohm R.A."/>
            <person name="Bhattacharya S.S."/>
            <person name="Shirouzu T."/>
            <person name="Yoshinaga Y."/>
            <person name="Martin F.M."/>
            <person name="Grigoriev I.V."/>
            <person name="Hibbett D.S."/>
        </authorList>
    </citation>
    <scope>NUCLEOTIDE SEQUENCE [LARGE SCALE GENOMIC DNA]</scope>
    <source>
        <strain evidence="2 3">HHB12029</strain>
    </source>
</reference>
<keyword evidence="3" id="KW-1185">Reference proteome</keyword>
<gene>
    <name evidence="2" type="ORF">EXIGLDRAFT_613773</name>
</gene>
<dbReference type="OrthoDB" id="20835at2759"/>
<dbReference type="PANTHER" id="PTHR34066:SF1">
    <property type="entry name" value="DUF1764 FAMILY PROTEIN"/>
    <property type="match status" value="1"/>
</dbReference>